<dbReference type="InterPro" id="IPR011333">
    <property type="entry name" value="SKP1/BTB/POZ_sf"/>
</dbReference>
<sequence length="425" mass="47587">MVHLYVFNPARKLRLLSMLFYRGSKRILGSVDTAAVVSTQSRKPALSAIFRTALPTPHPLERETARDADYYAEANQGFCVFQVENTLFKVHRVLLSREPSAFSDMFSLPQPNDDASGSDHVPIFLSDSVQQFRDFLWALYAPPCDLFLEGQLDRLLNIAELANKYCFTSFESWITERIYTLAQDLSGPLCSASPELCRRILDVSILCNHKKLQDLVTQHLISRILWYNTQPDAIVDAARQHGLRTLLGVSFYRQLVNMQHLSRKSSDGKNSGTTAKTKINTTRTEFPPSMDAEARVRFLAAHHSLLSLWEHVRSTPPSIASVPDTQCTSHAQCELAWQHLWFAAGSLDEALRGGSADILGRLKAMMLGLRKAMSDAPFMTMGCKMAALEAITEVRDEIIAGLAGHFEEASWVSFCAFLFCGDDVF</sequence>
<name>A0A369K8Z9_HYPMA</name>
<reference evidence="2" key="1">
    <citation type="submission" date="2018-04" db="EMBL/GenBank/DDBJ databases">
        <title>Whole genome sequencing of Hypsizygus marmoreus.</title>
        <authorList>
            <person name="Choi I.-G."/>
            <person name="Min B."/>
            <person name="Kim J.-G."/>
            <person name="Kim S."/>
            <person name="Oh Y.-L."/>
            <person name="Kong W.-S."/>
            <person name="Park H."/>
            <person name="Jeong J."/>
            <person name="Song E.-S."/>
        </authorList>
    </citation>
    <scope>NUCLEOTIDE SEQUENCE [LARGE SCALE GENOMIC DNA]</scope>
    <source>
        <strain evidence="2">51987-8</strain>
    </source>
</reference>
<dbReference type="Proteomes" id="UP000076154">
    <property type="component" value="Unassembled WGS sequence"/>
</dbReference>
<feature type="domain" description="BTB" evidence="1">
    <location>
        <begin position="77"/>
        <end position="182"/>
    </location>
</feature>
<gene>
    <name evidence="2" type="ORF">Hypma_015024</name>
</gene>
<dbReference type="Gene3D" id="3.30.710.10">
    <property type="entry name" value="Potassium Channel Kv1.1, Chain A"/>
    <property type="match status" value="1"/>
</dbReference>
<dbReference type="InterPro" id="IPR000210">
    <property type="entry name" value="BTB/POZ_dom"/>
</dbReference>
<comment type="caution">
    <text evidence="2">The sequence shown here is derived from an EMBL/GenBank/DDBJ whole genome shotgun (WGS) entry which is preliminary data.</text>
</comment>
<keyword evidence="3" id="KW-1185">Reference proteome</keyword>
<dbReference type="AlphaFoldDB" id="A0A369K8Z9"/>
<evidence type="ECO:0000313" key="3">
    <source>
        <dbReference type="Proteomes" id="UP000076154"/>
    </source>
</evidence>
<dbReference type="OrthoDB" id="3157337at2759"/>
<accession>A0A369K8Z9</accession>
<dbReference type="EMBL" id="LUEZ02000010">
    <property type="protein sequence ID" value="RDB29327.1"/>
    <property type="molecule type" value="Genomic_DNA"/>
</dbReference>
<dbReference type="InParanoid" id="A0A369K8Z9"/>
<dbReference type="SMART" id="SM00225">
    <property type="entry name" value="BTB"/>
    <property type="match status" value="1"/>
</dbReference>
<evidence type="ECO:0000259" key="1">
    <source>
        <dbReference type="SMART" id="SM00225"/>
    </source>
</evidence>
<protein>
    <recommendedName>
        <fullName evidence="1">BTB domain-containing protein</fullName>
    </recommendedName>
</protein>
<proteinExistence type="predicted"/>
<evidence type="ECO:0000313" key="2">
    <source>
        <dbReference type="EMBL" id="RDB29327.1"/>
    </source>
</evidence>
<organism evidence="2 3">
    <name type="scientific">Hypsizygus marmoreus</name>
    <name type="common">White beech mushroom</name>
    <name type="synonym">Agaricus marmoreus</name>
    <dbReference type="NCBI Taxonomy" id="39966"/>
    <lineage>
        <taxon>Eukaryota</taxon>
        <taxon>Fungi</taxon>
        <taxon>Dikarya</taxon>
        <taxon>Basidiomycota</taxon>
        <taxon>Agaricomycotina</taxon>
        <taxon>Agaricomycetes</taxon>
        <taxon>Agaricomycetidae</taxon>
        <taxon>Agaricales</taxon>
        <taxon>Tricholomatineae</taxon>
        <taxon>Lyophyllaceae</taxon>
        <taxon>Hypsizygus</taxon>
    </lineage>
</organism>